<feature type="region of interest" description="Disordered" evidence="1">
    <location>
        <begin position="1"/>
        <end position="35"/>
    </location>
</feature>
<dbReference type="Proteomes" id="UP000053477">
    <property type="component" value="Unassembled WGS sequence"/>
</dbReference>
<reference evidence="2 3" key="1">
    <citation type="submission" date="2015-04" db="EMBL/GenBank/DDBJ databases">
        <title>Complete genome sequence of Schizopora paradoxa KUC8140, a cosmopolitan wood degrader in East Asia.</title>
        <authorList>
            <consortium name="DOE Joint Genome Institute"/>
            <person name="Min B."/>
            <person name="Park H."/>
            <person name="Jang Y."/>
            <person name="Kim J.-J."/>
            <person name="Kim K.H."/>
            <person name="Pangilinan J."/>
            <person name="Lipzen A."/>
            <person name="Riley R."/>
            <person name="Grigoriev I.V."/>
            <person name="Spatafora J.W."/>
            <person name="Choi I.-G."/>
        </authorList>
    </citation>
    <scope>NUCLEOTIDE SEQUENCE [LARGE SCALE GENOMIC DNA]</scope>
    <source>
        <strain evidence="2 3">KUC8140</strain>
    </source>
</reference>
<dbReference type="InParanoid" id="A0A0H2RSM7"/>
<accession>A0A0H2RSM7</accession>
<dbReference type="EMBL" id="KQ085978">
    <property type="protein sequence ID" value="KLO12428.1"/>
    <property type="molecule type" value="Genomic_DNA"/>
</dbReference>
<keyword evidence="3" id="KW-1185">Reference proteome</keyword>
<dbReference type="AlphaFoldDB" id="A0A0H2RSM7"/>
<proteinExistence type="predicted"/>
<protein>
    <submittedName>
        <fullName evidence="2">Uncharacterized protein</fullName>
    </submittedName>
</protein>
<feature type="compositionally biased region" description="Polar residues" evidence="1">
    <location>
        <begin position="26"/>
        <end position="35"/>
    </location>
</feature>
<organism evidence="2 3">
    <name type="scientific">Schizopora paradoxa</name>
    <dbReference type="NCBI Taxonomy" id="27342"/>
    <lineage>
        <taxon>Eukaryota</taxon>
        <taxon>Fungi</taxon>
        <taxon>Dikarya</taxon>
        <taxon>Basidiomycota</taxon>
        <taxon>Agaricomycotina</taxon>
        <taxon>Agaricomycetes</taxon>
        <taxon>Hymenochaetales</taxon>
        <taxon>Schizoporaceae</taxon>
        <taxon>Schizopora</taxon>
    </lineage>
</organism>
<feature type="compositionally biased region" description="Low complexity" evidence="1">
    <location>
        <begin position="1"/>
        <end position="12"/>
    </location>
</feature>
<sequence length="158" mass="18308">MVDFVPSPCSSRSARRPWRGDVDANGSPTMGNSQRWRPVSFSRSWSLNWTRMDGVGRKVQRANLRKTLWTYLLWRYINIVFRLTFNHPDLPCDFKSPLNPEWGTAVPMPCLPTSIELSLPPRNIYLVREICNQSSSMIPESSTTIPNPPFELEPWRRS</sequence>
<gene>
    <name evidence="2" type="ORF">SCHPADRAFT_419933</name>
</gene>
<name>A0A0H2RSM7_9AGAM</name>
<evidence type="ECO:0000313" key="3">
    <source>
        <dbReference type="Proteomes" id="UP000053477"/>
    </source>
</evidence>
<evidence type="ECO:0000313" key="2">
    <source>
        <dbReference type="EMBL" id="KLO12428.1"/>
    </source>
</evidence>
<evidence type="ECO:0000256" key="1">
    <source>
        <dbReference type="SAM" id="MobiDB-lite"/>
    </source>
</evidence>